<reference evidence="3 4" key="2">
    <citation type="submission" date="2024-10" db="EMBL/GenBank/DDBJ databases">
        <authorList>
            <person name="Ryan C."/>
        </authorList>
    </citation>
    <scope>NUCLEOTIDE SEQUENCE [LARGE SCALE GENOMIC DNA]</scope>
</reference>
<dbReference type="AlphaFoldDB" id="A0ABC9DVD1"/>
<dbReference type="EMBL" id="OZ075145">
    <property type="protein sequence ID" value="CAL5045832.1"/>
    <property type="molecule type" value="Genomic_DNA"/>
</dbReference>
<protein>
    <submittedName>
        <fullName evidence="3">Uncharacterized protein</fullName>
    </submittedName>
</protein>
<name>A0ABC9DVD1_9POAL</name>
<keyword evidence="2" id="KW-0012">Acyltransferase</keyword>
<evidence type="ECO:0000256" key="2">
    <source>
        <dbReference type="ARBA" id="ARBA00023315"/>
    </source>
</evidence>
<evidence type="ECO:0000313" key="4">
    <source>
        <dbReference type="Proteomes" id="UP001497457"/>
    </source>
</evidence>
<evidence type="ECO:0000256" key="1">
    <source>
        <dbReference type="ARBA" id="ARBA00022679"/>
    </source>
</evidence>
<dbReference type="Proteomes" id="UP001497457">
    <property type="component" value="Chromosome 35b"/>
</dbReference>
<dbReference type="GO" id="GO:0016747">
    <property type="term" value="F:acyltransferase activity, transferring groups other than amino-acyl groups"/>
    <property type="evidence" value="ECO:0007669"/>
    <property type="project" value="UniProtKB-ARBA"/>
</dbReference>
<accession>A0ABC9DVD1</accession>
<proteinExistence type="predicted"/>
<reference evidence="4" key="1">
    <citation type="submission" date="2024-06" db="EMBL/GenBank/DDBJ databases">
        <authorList>
            <person name="Ryan C."/>
        </authorList>
    </citation>
    <scope>NUCLEOTIDE SEQUENCE [LARGE SCALE GENOMIC DNA]</scope>
</reference>
<dbReference type="PANTHER" id="PTHR31625">
    <property type="match status" value="1"/>
</dbReference>
<evidence type="ECO:0000313" key="3">
    <source>
        <dbReference type="EMBL" id="CAL5045832.1"/>
    </source>
</evidence>
<dbReference type="InterPro" id="IPR023213">
    <property type="entry name" value="CAT-like_dom_sf"/>
</dbReference>
<gene>
    <name evidence="3" type="ORF">URODEC1_LOCUS89015</name>
</gene>
<organism evidence="3 4">
    <name type="scientific">Urochloa decumbens</name>
    <dbReference type="NCBI Taxonomy" id="240449"/>
    <lineage>
        <taxon>Eukaryota</taxon>
        <taxon>Viridiplantae</taxon>
        <taxon>Streptophyta</taxon>
        <taxon>Embryophyta</taxon>
        <taxon>Tracheophyta</taxon>
        <taxon>Spermatophyta</taxon>
        <taxon>Magnoliopsida</taxon>
        <taxon>Liliopsida</taxon>
        <taxon>Poales</taxon>
        <taxon>Poaceae</taxon>
        <taxon>PACMAD clade</taxon>
        <taxon>Panicoideae</taxon>
        <taxon>Panicodae</taxon>
        <taxon>Paniceae</taxon>
        <taxon>Melinidinae</taxon>
        <taxon>Urochloa</taxon>
    </lineage>
</organism>
<keyword evidence="4" id="KW-1185">Reference proteome</keyword>
<sequence length="473" mass="49967">MGSRVRVLSVTHVRPAETSNPPPQDAIKLSLFDTLFLPLTPIQRLFFYDGDDLPPFPDMLLTLKSSLAATLAVFTPLAGRVAVTSSSSGDDVAIDCSDGTISRGVRFVEAEYAGTAADVRRLARAAEHDAEAYAQLAPAIEVGALPAPALAVQVTRPAADGDAAGGGGGAVVVGVTMNHVVADGQAFWEFAKVWAAAARGGGSTEIVVPPTFDRAAINRDPKAEEVSREFLRALAPALPKVNTFPKPDNALQRRRTYLLSANQIRSLKHSISLHINNGANASTAAANPPTSTYAAVASLIWVSAVRAKNALTDAAADTYLMFAADCRARLDPPLPAAFFGNCAKSCYARATVGELRDVVVGVKSLARAAAAVREAVREQLADPVADADRWMERHGALPWDRTVQVGASNRFAAYETDFGWGAPSRVELATVFAREFVAVVGAPEGAVQVSVALDRDRMDGFEAKFLSLLQGSS</sequence>
<dbReference type="InterPro" id="IPR051504">
    <property type="entry name" value="Plant_metabolite_acyltrans"/>
</dbReference>
<dbReference type="Pfam" id="PF02458">
    <property type="entry name" value="Transferase"/>
    <property type="match status" value="1"/>
</dbReference>
<keyword evidence="1" id="KW-0808">Transferase</keyword>
<dbReference type="SUPFAM" id="SSF52777">
    <property type="entry name" value="CoA-dependent acyltransferases"/>
    <property type="match status" value="1"/>
</dbReference>
<dbReference type="Gene3D" id="3.30.559.10">
    <property type="entry name" value="Chloramphenicol acetyltransferase-like domain"/>
    <property type="match status" value="2"/>
</dbReference>